<dbReference type="Proteomes" id="UP001305606">
    <property type="component" value="Chromosome"/>
</dbReference>
<name>A0ABY9URE7_9ACTN</name>
<dbReference type="EMBL" id="CP117522">
    <property type="protein sequence ID" value="WNE95121.1"/>
    <property type="molecule type" value="Genomic_DNA"/>
</dbReference>
<keyword evidence="1" id="KW-1133">Transmembrane helix</keyword>
<feature type="transmembrane region" description="Helical" evidence="1">
    <location>
        <begin position="148"/>
        <end position="170"/>
    </location>
</feature>
<proteinExistence type="predicted"/>
<evidence type="ECO:0000313" key="2">
    <source>
        <dbReference type="EMBL" id="WNE95121.1"/>
    </source>
</evidence>
<dbReference type="InterPro" id="IPR039708">
    <property type="entry name" value="MT1774/Rv1733c-like"/>
</dbReference>
<feature type="transmembrane region" description="Helical" evidence="1">
    <location>
        <begin position="21"/>
        <end position="44"/>
    </location>
</feature>
<dbReference type="PANTHER" id="PTHR42305:SF1">
    <property type="entry name" value="MEMBRANE PROTEIN RV1733C-RELATED"/>
    <property type="match status" value="1"/>
</dbReference>
<reference evidence="2 3" key="1">
    <citation type="submission" date="2023-02" db="EMBL/GenBank/DDBJ databases">
        <title>Streptomyces sp. SCA4-21 with antifungal activity against Fusarium oxysporum f. sp. cubense, Streptomyces sp. SCA2-17 with antifungal activity against Fusarium oxysporum f. sp. cubense.</title>
        <authorList>
            <person name="Qi D."/>
        </authorList>
    </citation>
    <scope>NUCLEOTIDE SEQUENCE [LARGE SCALE GENOMIC DNA]</scope>
    <source>
        <strain evidence="2 3">SCA4-21</strain>
    </source>
</reference>
<dbReference type="PANTHER" id="PTHR42305">
    <property type="entry name" value="MEMBRANE PROTEIN RV1733C-RELATED"/>
    <property type="match status" value="1"/>
</dbReference>
<accession>A0ABY9URE7</accession>
<protein>
    <recommendedName>
        <fullName evidence="4">Integral membrane protein</fullName>
    </recommendedName>
</protein>
<dbReference type="RefSeq" id="WP_311034484.1">
    <property type="nucleotide sequence ID" value="NZ_CP117522.1"/>
</dbReference>
<evidence type="ECO:0000313" key="3">
    <source>
        <dbReference type="Proteomes" id="UP001305606"/>
    </source>
</evidence>
<evidence type="ECO:0000256" key="1">
    <source>
        <dbReference type="SAM" id="Phobius"/>
    </source>
</evidence>
<keyword evidence="1" id="KW-0472">Membrane</keyword>
<keyword evidence="1" id="KW-0812">Transmembrane</keyword>
<evidence type="ECO:0008006" key="4">
    <source>
        <dbReference type="Google" id="ProtNLM"/>
    </source>
</evidence>
<sequence length="200" mass="22057">MRTIWGLWRWRCNPLRRRTDLLEAYAALVAASLILLVAPVVGWMSGSWAHGALEKVAREQRAERHPLSATVLKVLPQPPIDSDPETASAADAHRRVLARWTGPDGSSHQGALAARPDADPGERFRIWTDDHGRPVDRPLDAATTTTHAVLAGVGAAAGTVVLVDGARRLVVWRLMRRRYTQWDIAWARAGQDWGRADADS</sequence>
<keyword evidence="3" id="KW-1185">Reference proteome</keyword>
<gene>
    <name evidence="2" type="ORF">PS467_07045</name>
</gene>
<organism evidence="2 3">
    <name type="scientific">Streptomyces luomodiensis</name>
    <dbReference type="NCBI Taxonomy" id="3026192"/>
    <lineage>
        <taxon>Bacteria</taxon>
        <taxon>Bacillati</taxon>
        <taxon>Actinomycetota</taxon>
        <taxon>Actinomycetes</taxon>
        <taxon>Kitasatosporales</taxon>
        <taxon>Streptomycetaceae</taxon>
        <taxon>Streptomyces</taxon>
    </lineage>
</organism>